<dbReference type="Proteomes" id="UP000216533">
    <property type="component" value="Unassembled WGS sequence"/>
</dbReference>
<evidence type="ECO:0000313" key="2">
    <source>
        <dbReference type="EMBL" id="OYN90715.1"/>
    </source>
</evidence>
<evidence type="ECO:0000313" key="3">
    <source>
        <dbReference type="Proteomes" id="UP000216533"/>
    </source>
</evidence>
<protein>
    <submittedName>
        <fullName evidence="2">Uncharacterized protein</fullName>
    </submittedName>
</protein>
<proteinExistence type="predicted"/>
<name>A0A255EM84_9ACTN</name>
<organism evidence="2 3">
    <name type="scientific">Parenemella sanctibonifatiensis</name>
    <dbReference type="NCBI Taxonomy" id="2016505"/>
    <lineage>
        <taxon>Bacteria</taxon>
        <taxon>Bacillati</taxon>
        <taxon>Actinomycetota</taxon>
        <taxon>Actinomycetes</taxon>
        <taxon>Propionibacteriales</taxon>
        <taxon>Propionibacteriaceae</taxon>
        <taxon>Parenemella</taxon>
    </lineage>
</organism>
<keyword evidence="1" id="KW-0195">Cyclin</keyword>
<dbReference type="InterPro" id="IPR035948">
    <property type="entry name" value="YwqG-like_sf"/>
</dbReference>
<dbReference type="Pfam" id="PF09234">
    <property type="entry name" value="DUF1963"/>
    <property type="match status" value="1"/>
</dbReference>
<dbReference type="Gene3D" id="2.30.320.10">
    <property type="entry name" value="YwqG-like"/>
    <property type="match status" value="1"/>
</dbReference>
<evidence type="ECO:0000256" key="1">
    <source>
        <dbReference type="ARBA" id="ARBA00023127"/>
    </source>
</evidence>
<dbReference type="EMBL" id="NMVI01000003">
    <property type="protein sequence ID" value="OYN90715.1"/>
    <property type="molecule type" value="Genomic_DNA"/>
</dbReference>
<comment type="caution">
    <text evidence="2">The sequence shown here is derived from an EMBL/GenBank/DDBJ whole genome shotgun (WGS) entry which is preliminary data.</text>
</comment>
<dbReference type="SUPFAM" id="SSF103032">
    <property type="entry name" value="Hypothetical protein YwqG"/>
    <property type="match status" value="1"/>
</dbReference>
<dbReference type="InterPro" id="IPR015315">
    <property type="entry name" value="DUF1963"/>
</dbReference>
<accession>A0A255EM84</accession>
<dbReference type="PROSITE" id="PS00292">
    <property type="entry name" value="CYCLINS"/>
    <property type="match status" value="1"/>
</dbReference>
<gene>
    <name evidence="2" type="ORF">CGZ92_00780</name>
</gene>
<dbReference type="InterPro" id="IPR048258">
    <property type="entry name" value="Cyclins_cyclin-box"/>
</dbReference>
<dbReference type="AlphaFoldDB" id="A0A255EM84"/>
<sequence length="306" mass="33965">MTVAKLPRTQVPTASREQIEAWLQSPPIGAGFLAEDLKFSLLLLDRYEPGRERLLAEREDLGELSWLGGPALGPLEWPRTKAGEPLAHIATILLTEAQQLVESEDLREADWPEPAARLPESGYLEVFHHLGTYGNPEDDGTDGWLVRHVPFDGEQFAPLIEPPADLDLPHAVCQPVLLSAGFSIPASVDYVDACDDCFAAAERAETEANAAWTAWRRGVEKVREPVFPISRVYGHSNSGTEYAHEVLREVRPLVGDDDGYTLLLSIESWTFFNGWFGDAGNFEAWIRNSDLAAGQLDKAWCMIRTD</sequence>
<reference evidence="2 3" key="1">
    <citation type="submission" date="2017-07" db="EMBL/GenBank/DDBJ databases">
        <title>Draft whole genome sequences of clinical Proprionibacteriaceae strains.</title>
        <authorList>
            <person name="Bernier A.-M."/>
            <person name="Bernard K."/>
            <person name="Domingo M.-C."/>
        </authorList>
    </citation>
    <scope>NUCLEOTIDE SEQUENCE [LARGE SCALE GENOMIC DNA]</scope>
    <source>
        <strain evidence="2 3">NML 160184</strain>
    </source>
</reference>